<dbReference type="InterPro" id="IPR051495">
    <property type="entry name" value="Epithelial_Barrier/Signaling"/>
</dbReference>
<feature type="region of interest" description="Disordered" evidence="6">
    <location>
        <begin position="944"/>
        <end position="967"/>
    </location>
</feature>
<dbReference type="eggNOG" id="ENOG502QUJ0">
    <property type="taxonomic scope" value="Eukaryota"/>
</dbReference>
<feature type="compositionally biased region" description="Low complexity" evidence="6">
    <location>
        <begin position="255"/>
        <end position="268"/>
    </location>
</feature>
<feature type="compositionally biased region" description="Polar residues" evidence="6">
    <location>
        <begin position="739"/>
        <end position="753"/>
    </location>
</feature>
<feature type="compositionally biased region" description="Polar residues" evidence="6">
    <location>
        <begin position="17"/>
        <end position="58"/>
    </location>
</feature>
<dbReference type="EMBL" id="KE163428">
    <property type="protein sequence ID" value="EPQ12012.1"/>
    <property type="molecule type" value="Genomic_DNA"/>
</dbReference>
<feature type="compositionally biased region" description="Polar residues" evidence="6">
    <location>
        <begin position="1011"/>
        <end position="1028"/>
    </location>
</feature>
<feature type="region of interest" description="Disordered" evidence="6">
    <location>
        <begin position="1007"/>
        <end position="1028"/>
    </location>
</feature>
<dbReference type="InterPro" id="IPR001846">
    <property type="entry name" value="VWF_type-D"/>
</dbReference>
<evidence type="ECO:0000256" key="6">
    <source>
        <dbReference type="SAM" id="MobiDB-lite"/>
    </source>
</evidence>
<accession>S7PU14</accession>
<feature type="region of interest" description="Disordered" evidence="6">
    <location>
        <begin position="1059"/>
        <end position="1085"/>
    </location>
</feature>
<feature type="compositionally biased region" description="Polar residues" evidence="6">
    <location>
        <begin position="207"/>
        <end position="217"/>
    </location>
</feature>
<feature type="compositionally biased region" description="Low complexity" evidence="6">
    <location>
        <begin position="1"/>
        <end position="16"/>
    </location>
</feature>
<feature type="compositionally biased region" description="Low complexity" evidence="6">
    <location>
        <begin position="760"/>
        <end position="772"/>
    </location>
</feature>
<feature type="compositionally biased region" description="Polar residues" evidence="6">
    <location>
        <begin position="682"/>
        <end position="714"/>
    </location>
</feature>
<comment type="subcellular location">
    <subcellularLocation>
        <location evidence="1">Membrane</location>
    </subcellularLocation>
</comment>
<evidence type="ECO:0000313" key="11">
    <source>
        <dbReference type="Proteomes" id="UP000052978"/>
    </source>
</evidence>
<feature type="compositionally biased region" description="Low complexity" evidence="6">
    <location>
        <begin position="218"/>
        <end position="246"/>
    </location>
</feature>
<evidence type="ECO:0000256" key="4">
    <source>
        <dbReference type="ARBA" id="ARBA00023136"/>
    </source>
</evidence>
<feature type="compositionally biased region" description="Low complexity" evidence="6">
    <location>
        <begin position="1059"/>
        <end position="1074"/>
    </location>
</feature>
<evidence type="ECO:0000313" key="10">
    <source>
        <dbReference type="EMBL" id="EPQ12012.1"/>
    </source>
</evidence>
<evidence type="ECO:0000256" key="1">
    <source>
        <dbReference type="ARBA" id="ARBA00004370"/>
    </source>
</evidence>
<dbReference type="InterPro" id="IPR003886">
    <property type="entry name" value="NIDO_dom"/>
</dbReference>
<dbReference type="InterPro" id="IPR005533">
    <property type="entry name" value="AMOP_dom"/>
</dbReference>
<dbReference type="Pfam" id="PF06119">
    <property type="entry name" value="NIDO"/>
    <property type="match status" value="1"/>
</dbReference>
<dbReference type="PANTHER" id="PTHR13802">
    <property type="entry name" value="MUCIN 4-RELATED"/>
    <property type="match status" value="1"/>
</dbReference>
<dbReference type="Proteomes" id="UP000052978">
    <property type="component" value="Unassembled WGS sequence"/>
</dbReference>
<gene>
    <name evidence="10" type="ORF">D623_10032699</name>
</gene>
<feature type="region of interest" description="Disordered" evidence="6">
    <location>
        <begin position="1"/>
        <end position="871"/>
    </location>
</feature>
<evidence type="ECO:0000259" key="7">
    <source>
        <dbReference type="PROSITE" id="PS50856"/>
    </source>
</evidence>
<keyword evidence="5" id="KW-1015">Disulfide bond</keyword>
<feature type="compositionally biased region" description="Polar residues" evidence="6">
    <location>
        <begin position="653"/>
        <end position="674"/>
    </location>
</feature>
<evidence type="ECO:0000256" key="3">
    <source>
        <dbReference type="ARBA" id="ARBA00022989"/>
    </source>
</evidence>
<name>S7PU14_MYOBR</name>
<feature type="compositionally biased region" description="Polar residues" evidence="6">
    <location>
        <begin position="143"/>
        <end position="184"/>
    </location>
</feature>
<feature type="compositionally biased region" description="Low complexity" evidence="6">
    <location>
        <begin position="633"/>
        <end position="652"/>
    </location>
</feature>
<feature type="compositionally biased region" description="Low complexity" evidence="6">
    <location>
        <begin position="185"/>
        <end position="206"/>
    </location>
</feature>
<evidence type="ECO:0000256" key="5">
    <source>
        <dbReference type="ARBA" id="ARBA00023157"/>
    </source>
</evidence>
<dbReference type="Pfam" id="PF00094">
    <property type="entry name" value="VWD"/>
    <property type="match status" value="1"/>
</dbReference>
<feature type="compositionally biased region" description="Low complexity" evidence="6">
    <location>
        <begin position="788"/>
        <end position="866"/>
    </location>
</feature>
<dbReference type="PROSITE" id="PS50856">
    <property type="entry name" value="AMOP"/>
    <property type="match status" value="1"/>
</dbReference>
<feature type="compositionally biased region" description="Low complexity" evidence="6">
    <location>
        <begin position="437"/>
        <end position="458"/>
    </location>
</feature>
<dbReference type="GO" id="GO:0005176">
    <property type="term" value="F:ErbB-2 class receptor binding"/>
    <property type="evidence" value="ECO:0007669"/>
    <property type="project" value="TreeGrafter"/>
</dbReference>
<evidence type="ECO:0000259" key="8">
    <source>
        <dbReference type="PROSITE" id="PS51220"/>
    </source>
</evidence>
<feature type="compositionally biased region" description="Low complexity" evidence="6">
    <location>
        <begin position="569"/>
        <end position="584"/>
    </location>
</feature>
<dbReference type="PANTHER" id="PTHR13802:SF52">
    <property type="entry name" value="MUCIN-4"/>
    <property type="match status" value="1"/>
</dbReference>
<keyword evidence="3" id="KW-1133">Transmembrane helix</keyword>
<protein>
    <submittedName>
        <fullName evidence="10">Mucin-4</fullName>
    </submittedName>
</protein>
<reference evidence="10 11" key="1">
    <citation type="journal article" date="2013" name="Nat. Commun.">
        <title>Genome analysis reveals insights into physiology and longevity of the Brandt's bat Myotis brandtii.</title>
        <authorList>
            <person name="Seim I."/>
            <person name="Fang X."/>
            <person name="Xiong Z."/>
            <person name="Lobanov A.V."/>
            <person name="Huang Z."/>
            <person name="Ma S."/>
            <person name="Feng Y."/>
            <person name="Turanov A.A."/>
            <person name="Zhu Y."/>
            <person name="Lenz T.L."/>
            <person name="Gerashchenko M.V."/>
            <person name="Fan D."/>
            <person name="Hee Yim S."/>
            <person name="Yao X."/>
            <person name="Jordan D."/>
            <person name="Xiong Y."/>
            <person name="Ma Y."/>
            <person name="Lyapunov A.N."/>
            <person name="Chen G."/>
            <person name="Kulakova O.I."/>
            <person name="Sun Y."/>
            <person name="Lee S.G."/>
            <person name="Bronson R.T."/>
            <person name="Moskalev A.A."/>
            <person name="Sunyaev S.R."/>
            <person name="Zhang G."/>
            <person name="Krogh A."/>
            <person name="Wang J."/>
            <person name="Gladyshev V.N."/>
        </authorList>
    </citation>
    <scope>NUCLEOTIDE SEQUENCE [LARGE SCALE GENOMIC DNA]</scope>
</reference>
<feature type="domain" description="NIDO" evidence="8">
    <location>
        <begin position="1163"/>
        <end position="1319"/>
    </location>
</feature>
<feature type="compositionally biased region" description="Polar residues" evidence="6">
    <location>
        <begin position="585"/>
        <end position="595"/>
    </location>
</feature>
<feature type="compositionally biased region" description="Low complexity" evidence="6">
    <location>
        <begin position="92"/>
        <end position="120"/>
    </location>
</feature>
<keyword evidence="4" id="KW-0472">Membrane</keyword>
<feature type="compositionally biased region" description="Low complexity" evidence="6">
    <location>
        <begin position="129"/>
        <end position="142"/>
    </location>
</feature>
<proteinExistence type="predicted"/>
<evidence type="ECO:0000259" key="9">
    <source>
        <dbReference type="PROSITE" id="PS51233"/>
    </source>
</evidence>
<feature type="compositionally biased region" description="Polar residues" evidence="6">
    <location>
        <begin position="459"/>
        <end position="477"/>
    </location>
</feature>
<keyword evidence="2" id="KW-0812">Transmembrane</keyword>
<evidence type="ECO:0000256" key="2">
    <source>
        <dbReference type="ARBA" id="ARBA00022692"/>
    </source>
</evidence>
<dbReference type="PROSITE" id="PS51233">
    <property type="entry name" value="VWFD"/>
    <property type="match status" value="1"/>
</dbReference>
<dbReference type="InterPro" id="IPR056619">
    <property type="entry name" value="C8-3_MUC4"/>
</dbReference>
<feature type="compositionally biased region" description="Low complexity" evidence="6">
    <location>
        <begin position="381"/>
        <end position="394"/>
    </location>
</feature>
<dbReference type="PROSITE" id="PS51220">
    <property type="entry name" value="NIDO"/>
    <property type="match status" value="1"/>
</dbReference>
<feature type="compositionally biased region" description="Polar residues" evidence="6">
    <location>
        <begin position="269"/>
        <end position="310"/>
    </location>
</feature>
<feature type="compositionally biased region" description="Polar residues" evidence="6">
    <location>
        <begin position="395"/>
        <end position="436"/>
    </location>
</feature>
<feature type="compositionally biased region" description="Polar residues" evidence="6">
    <location>
        <begin position="521"/>
        <end position="530"/>
    </location>
</feature>
<dbReference type="SMART" id="SM00723">
    <property type="entry name" value="AMOP"/>
    <property type="match status" value="1"/>
</dbReference>
<feature type="compositionally biased region" description="Low complexity" evidence="6">
    <location>
        <begin position="536"/>
        <end position="548"/>
    </location>
</feature>
<keyword evidence="11" id="KW-1185">Reference proteome</keyword>
<feature type="compositionally biased region" description="Low complexity" evidence="6">
    <location>
        <begin position="311"/>
        <end position="372"/>
    </location>
</feature>
<feature type="domain" description="AMOP" evidence="7">
    <location>
        <begin position="1320"/>
        <end position="1434"/>
    </location>
</feature>
<sequence>MAESVTTTSTKVTSESPQTTEVGGQTTLPPLSTATQETSAPSQSVHTENTGTTKQTTASTITEMSTPTPSSSPSGNTLTSGVPQTISHSGETTTSPHSSVSSTPLTTSGTGPAPTSPETTVGTAKDMAESVTTTSTKVTSESPQTTEVGGQTTLPPLSTATQETSAPSQSVHTENTGTTKQTTASTITEMSTPTPSSSPSGNTLTSGVPQTISHSGETTTSPHSSVSSTPLTTSGTGPAPTSPETTVGTAKDMAESVTTTSTKVTSESPQTTEVGGQTTLPPLSTATQETSAPSQSVHTENTGTTKQTTASTITEMSTPTPSSSPSGNTLTSGVPQATSHSVETTTSPHSSVSSTPLTTSGTGPAPTSPETTVGTAKDMAESVTTTSTKVTSESPQITEIGGQTTLPPLSTATQETSAPSQSVHTENTGTTKQTTASTITEMSTPTPSSSPSGNTLTSGVPQTTSHSGETTTSPHCVSSSTPLTTSGTGPAPTSPETTVGTAKDMAESVTTTSTKVTSESPQITEVSGQTRVPPLSSSTQETSASSQSDHTENTDITKPPPASIVTEMSTPTLSSSLSGNTLTSGVPQTTSHSGETTTSLHSSVSSTPLTTSGTEPPTTSPETYEETTKGMAVSVTTTSTEVTTVSPQTTEVGGQTTVPPLSTPTQETSASSQSDHTESTESTKQPPSSTIAEMITPTPSSSPIGNILTSGAPHTTSHSGETTTSSQSSVSSPSLTTSGIMSAPSSPEATVGTTKDIALSVTATSTEVTSESPQTTQVGGPTTAPILSTSTQETSASSQSSHTESTDTTKPPPASIITEMSTSTPSSSPSGTILTSGAPQTTSHSGETTTSSQSNVSSTLLTTSRTMPVPTMADTTLGTTIGMTFSVTTSYSSVTSEALCTTEVGGHMSAPSLSTSTKETSASSQSYPSAITEITKPLQTSPITEMNTSTLSPSPSRNVPTSAFPQKTSHSVQTILSFCTSTGNSSFSQSAPDPAVTWSSTTIFTGHPTPLSGTSTFPPSTAFSRSTVKTDTSGTITASLTTDSQRSTAASLLSTTIQSLTTSTPSTRSTTTPVPMKPEKGVSLFPYGPRVQDQEFVRRRVDFTSPLFKPQIGFPFGSYLRDFLYFTDNGQIIFPESEYQIFSHPHPPLGGFTGRDGLAVVAPFWDDADFSSRKGTIFYQEYETLYDDNKPLVVQQVESWIENFTNTWNYKARWTLKVTWINAPAYPAQRTSGTNTYQAILSTDGSRSFALFLYQSGGMQWDVTQHLDNWVLMGFSSGDGYYENSPLTSQPVWQKYRPDQFLNSNSGLRGLQVYQLHRIERPNYRLSCLQWLRQPQWPNWDWNHMSCPCSWQQGLWDLRFQPIHIGWWGLGSRQLCSFTSWRGGVCCSYGPWGELLQGWRVQSPWQLEQELEPQDWCCRWNDQPSFCALYQQRRPRISCAGYRPPRPAWMFGDPHITTLDDATYTFNGLGDFLLVRARDGNSSFLLQGRTAQTGSAQATNFIAFAAQYNSSSLDPITVQWLLEPNDTIHVRLNNQTVTFEDQEIFNTTGVVMTRNGSLVTASLDGTVIVSVTALSNILHASCSLPEEYRDRTEGLLGVWNNNPEDDFKMPNGTTIPQESNEEMLFHYGMTWEINGTSLLGKRDDHLPSNFTPVFFSQLWKNNSLDKNSTSKCNRDKQCIYDTLATGNTKTGLDTRMLFRRYQQMNNTVHQYPPSIDGPQMVKAYKGETKLIQYKGSSKDVTFTLRNNYTKDFKLFENGTLLWTPNSLEPFTLEILARNVKDNLSSLLQPKTVVCACKGEDQCLYNKTSWVGNSSLEVSAGRRVRRRFSFWRGKEVEFEKISKPLCGNVCWEVGGTEVGE</sequence>
<organism evidence="10 11">
    <name type="scientific">Myotis brandtii</name>
    <name type="common">Brandt's bat</name>
    <dbReference type="NCBI Taxonomy" id="109478"/>
    <lineage>
        <taxon>Eukaryota</taxon>
        <taxon>Metazoa</taxon>
        <taxon>Chordata</taxon>
        <taxon>Craniata</taxon>
        <taxon>Vertebrata</taxon>
        <taxon>Euteleostomi</taxon>
        <taxon>Mammalia</taxon>
        <taxon>Eutheria</taxon>
        <taxon>Laurasiatheria</taxon>
        <taxon>Chiroptera</taxon>
        <taxon>Yangochiroptera</taxon>
        <taxon>Vespertilionidae</taxon>
        <taxon>Myotis</taxon>
    </lineage>
</organism>
<dbReference type="SMART" id="SM00539">
    <property type="entry name" value="NIDO"/>
    <property type="match status" value="1"/>
</dbReference>
<feature type="compositionally biased region" description="Polar residues" evidence="6">
    <location>
        <begin position="81"/>
        <end position="91"/>
    </location>
</feature>
<feature type="compositionally biased region" description="Low complexity" evidence="6">
    <location>
        <begin position="59"/>
        <end position="80"/>
    </location>
</feature>
<feature type="compositionally biased region" description="Low complexity" evidence="6">
    <location>
        <begin position="715"/>
        <end position="738"/>
    </location>
</feature>
<dbReference type="Pfam" id="PF23263">
    <property type="entry name" value="C8-3_MUC4"/>
    <property type="match status" value="1"/>
</dbReference>
<feature type="compositionally biased region" description="Low complexity" evidence="6">
    <location>
        <begin position="478"/>
        <end position="498"/>
    </location>
</feature>
<dbReference type="GO" id="GO:0007160">
    <property type="term" value="P:cell-matrix adhesion"/>
    <property type="evidence" value="ECO:0007669"/>
    <property type="project" value="InterPro"/>
</dbReference>
<feature type="domain" description="VWFD" evidence="9">
    <location>
        <begin position="1446"/>
        <end position="1639"/>
    </location>
</feature>
<dbReference type="SMART" id="SM00216">
    <property type="entry name" value="VWD"/>
    <property type="match status" value="1"/>
</dbReference>
<feature type="compositionally biased region" description="Low complexity" evidence="6">
    <location>
        <begin position="596"/>
        <end position="622"/>
    </location>
</feature>
<dbReference type="GO" id="GO:0016020">
    <property type="term" value="C:membrane"/>
    <property type="evidence" value="ECO:0007669"/>
    <property type="project" value="UniProtKB-SubCell"/>
</dbReference>
<feature type="compositionally biased region" description="Low complexity" evidence="6">
    <location>
        <begin position="507"/>
        <end position="520"/>
    </location>
</feature>